<dbReference type="AlphaFoldDB" id="A0A1S4E8M3"/>
<sequence>MAWPNSIVLVAECLLLSCLVLSVHSAVDLKKYFTCHRSDPEFNKCATKAFNDLQPILAPGIPELGFEPFDPMFIPRIEVDSFAGMTLKEVLTNVNITGLKDAKLTKADFTKLPNSIDMTWDIPFMKIKDDYTLDGVIIGMPFKGKGQGFLNCTKIRNVVKITTELVKKDGQDYLHVKDFKYFLGTPKAAHLKFTNSLSKDNTLTEAMMKFFNDNWKVLFDTFKDFRNSGVNEAVKKGANTILSMYPYEQMFPKTKL</sequence>
<dbReference type="GeneID" id="103506852"/>
<dbReference type="InterPro" id="IPR038606">
    <property type="entry name" value="To_sf"/>
</dbReference>
<name>A0A1S4E8M3_DIACI</name>
<dbReference type="InterPro" id="IPR010562">
    <property type="entry name" value="Haemolymph_juvenile_hormone-bd"/>
</dbReference>
<dbReference type="RefSeq" id="XP_017298541.2">
    <property type="nucleotide sequence ID" value="XM_017443052.2"/>
</dbReference>
<dbReference type="PANTHER" id="PTHR11008">
    <property type="entry name" value="PROTEIN TAKEOUT-LIKE PROTEIN"/>
    <property type="match status" value="1"/>
</dbReference>
<evidence type="ECO:0000256" key="2">
    <source>
        <dbReference type="ARBA" id="ARBA00023108"/>
    </source>
</evidence>
<accession>A0A1S4E8M3</accession>
<comment type="similarity">
    <text evidence="3">Belongs to the TO family.</text>
</comment>
<feature type="signal peptide" evidence="4">
    <location>
        <begin position="1"/>
        <end position="25"/>
    </location>
</feature>
<dbReference type="GO" id="GO:0007623">
    <property type="term" value="P:circadian rhythm"/>
    <property type="evidence" value="ECO:0007669"/>
    <property type="project" value="UniProtKB-ARBA"/>
</dbReference>
<dbReference type="FunFam" id="3.15.10.30:FF:000001">
    <property type="entry name" value="Takeout-like protein 1"/>
    <property type="match status" value="1"/>
</dbReference>
<evidence type="ECO:0000313" key="5">
    <source>
        <dbReference type="Proteomes" id="UP000079169"/>
    </source>
</evidence>
<keyword evidence="1 4" id="KW-0732">Signal</keyword>
<dbReference type="KEGG" id="dci:103506852"/>
<dbReference type="SMART" id="SM00700">
    <property type="entry name" value="JHBP"/>
    <property type="match status" value="1"/>
</dbReference>
<proteinExistence type="inferred from homology"/>
<dbReference type="PaxDb" id="121845-A0A1S4E8M3"/>
<organism evidence="5 6">
    <name type="scientific">Diaphorina citri</name>
    <name type="common">Asian citrus psyllid</name>
    <dbReference type="NCBI Taxonomy" id="121845"/>
    <lineage>
        <taxon>Eukaryota</taxon>
        <taxon>Metazoa</taxon>
        <taxon>Ecdysozoa</taxon>
        <taxon>Arthropoda</taxon>
        <taxon>Hexapoda</taxon>
        <taxon>Insecta</taxon>
        <taxon>Pterygota</taxon>
        <taxon>Neoptera</taxon>
        <taxon>Paraneoptera</taxon>
        <taxon>Hemiptera</taxon>
        <taxon>Sternorrhyncha</taxon>
        <taxon>Psylloidea</taxon>
        <taxon>Psyllidae</taxon>
        <taxon>Diaphorininae</taxon>
        <taxon>Diaphorina</taxon>
    </lineage>
</organism>
<keyword evidence="2" id="KW-0090">Biological rhythms</keyword>
<dbReference type="PANTHER" id="PTHR11008:SF32">
    <property type="entry name" value="CIRCADIAN CLOCK-CONTROLLED PROTEIN DAYWAKE-RELATED"/>
    <property type="match status" value="1"/>
</dbReference>
<evidence type="ECO:0000256" key="1">
    <source>
        <dbReference type="ARBA" id="ARBA00022729"/>
    </source>
</evidence>
<dbReference type="Gene3D" id="3.15.10.30">
    <property type="entry name" value="Haemolymph juvenile hormone binding protein"/>
    <property type="match status" value="1"/>
</dbReference>
<dbReference type="GO" id="GO:0005615">
    <property type="term" value="C:extracellular space"/>
    <property type="evidence" value="ECO:0007669"/>
    <property type="project" value="TreeGrafter"/>
</dbReference>
<feature type="chain" id="PRO_5018131439" evidence="4">
    <location>
        <begin position="26"/>
        <end position="256"/>
    </location>
</feature>
<dbReference type="Pfam" id="PF06585">
    <property type="entry name" value="JHBP"/>
    <property type="match status" value="1"/>
</dbReference>
<dbReference type="Proteomes" id="UP000079169">
    <property type="component" value="Unplaced"/>
</dbReference>
<evidence type="ECO:0000256" key="4">
    <source>
        <dbReference type="SAM" id="SignalP"/>
    </source>
</evidence>
<evidence type="ECO:0000313" key="6">
    <source>
        <dbReference type="RefSeq" id="XP_017298541.2"/>
    </source>
</evidence>
<dbReference type="STRING" id="121845.A0A1S4E8M3"/>
<keyword evidence="5" id="KW-1185">Reference proteome</keyword>
<reference evidence="6" key="1">
    <citation type="submission" date="2025-08" db="UniProtKB">
        <authorList>
            <consortium name="RefSeq"/>
        </authorList>
    </citation>
    <scope>IDENTIFICATION</scope>
</reference>
<evidence type="ECO:0000256" key="3">
    <source>
        <dbReference type="ARBA" id="ARBA00060902"/>
    </source>
</evidence>
<gene>
    <name evidence="6" type="primary">LOC103506852</name>
</gene>
<protein>
    <submittedName>
        <fullName evidence="6">Uncharacterized protein LOC103506852</fullName>
    </submittedName>
</protein>